<sequence length="112" mass="12043">MDKPAFVLLDLRLDGCSFLGSYAVSLAAVRTLAGFTSSFEVEIGVRQRALAGPFLINFANDDIMERAVEQCLADVVAASSARPLVDIKYTGSGVIFVQAARSCNMSSTLYRN</sequence>
<protein>
    <submittedName>
        <fullName evidence="1">Uncharacterized protein</fullName>
    </submittedName>
</protein>
<organism evidence="1 2">
    <name type="scientific">Necator americanus</name>
    <name type="common">Human hookworm</name>
    <dbReference type="NCBI Taxonomy" id="51031"/>
    <lineage>
        <taxon>Eukaryota</taxon>
        <taxon>Metazoa</taxon>
        <taxon>Ecdysozoa</taxon>
        <taxon>Nematoda</taxon>
        <taxon>Chromadorea</taxon>
        <taxon>Rhabditida</taxon>
        <taxon>Rhabditina</taxon>
        <taxon>Rhabditomorpha</taxon>
        <taxon>Strongyloidea</taxon>
        <taxon>Ancylostomatidae</taxon>
        <taxon>Bunostominae</taxon>
        <taxon>Necator</taxon>
    </lineage>
</organism>
<keyword evidence="2" id="KW-1185">Reference proteome</keyword>
<reference evidence="1 2" key="1">
    <citation type="submission" date="2023-08" db="EMBL/GenBank/DDBJ databases">
        <title>A Necator americanus chromosomal reference genome.</title>
        <authorList>
            <person name="Ilik V."/>
            <person name="Petrzelkova K.J."/>
            <person name="Pardy F."/>
            <person name="Fuh T."/>
            <person name="Niatou-Singa F.S."/>
            <person name="Gouil Q."/>
            <person name="Baker L."/>
            <person name="Ritchie M.E."/>
            <person name="Jex A.R."/>
            <person name="Gazzola D."/>
            <person name="Li H."/>
            <person name="Toshio Fujiwara R."/>
            <person name="Zhan B."/>
            <person name="Aroian R.V."/>
            <person name="Pafco B."/>
            <person name="Schwarz E.M."/>
        </authorList>
    </citation>
    <scope>NUCLEOTIDE SEQUENCE [LARGE SCALE GENOMIC DNA]</scope>
    <source>
        <strain evidence="1 2">Aroian</strain>
        <tissue evidence="1">Whole animal</tissue>
    </source>
</reference>
<dbReference type="Proteomes" id="UP001303046">
    <property type="component" value="Unassembled WGS sequence"/>
</dbReference>
<proteinExistence type="predicted"/>
<evidence type="ECO:0000313" key="2">
    <source>
        <dbReference type="Proteomes" id="UP001303046"/>
    </source>
</evidence>
<gene>
    <name evidence="1" type="primary">Necator_chrI.g2350</name>
    <name evidence="1" type="ORF">RB195_006223</name>
</gene>
<name>A0ABR1BRJ8_NECAM</name>
<accession>A0ABR1BRJ8</accession>
<comment type="caution">
    <text evidence="1">The sequence shown here is derived from an EMBL/GenBank/DDBJ whole genome shotgun (WGS) entry which is preliminary data.</text>
</comment>
<dbReference type="EMBL" id="JAVFWL010000001">
    <property type="protein sequence ID" value="KAK6729039.1"/>
    <property type="molecule type" value="Genomic_DNA"/>
</dbReference>
<evidence type="ECO:0000313" key="1">
    <source>
        <dbReference type="EMBL" id="KAK6729039.1"/>
    </source>
</evidence>